<dbReference type="InterPro" id="IPR034660">
    <property type="entry name" value="DinB/YfiT-like"/>
</dbReference>
<sequence length="182" mass="19646">MTTTSTQYENASRPLLAVLEAVPRDGWDNASPCAGWSARDVLAHVIETQRDFLAGRGIELGPAPDVAADPVAAWRDHAERVTAVISDDRVVDTGYDGFFGPTTVGATFDQAYVWDMLVHRWDIARSVGADARLSDAELDRIEAGADSFGEALYMEGICRRGVEPPEDAGRAARVLARLGRSA</sequence>
<reference evidence="3" key="1">
    <citation type="journal article" date="2019" name="Int. J. Syst. Evol. Microbiol.">
        <title>The Global Catalogue of Microorganisms (GCM) 10K type strain sequencing project: providing services to taxonomists for standard genome sequencing and annotation.</title>
        <authorList>
            <consortium name="The Broad Institute Genomics Platform"/>
            <consortium name="The Broad Institute Genome Sequencing Center for Infectious Disease"/>
            <person name="Wu L."/>
            <person name="Ma J."/>
        </authorList>
    </citation>
    <scope>NUCLEOTIDE SEQUENCE [LARGE SCALE GENOMIC DNA]</scope>
    <source>
        <strain evidence="3">JCM 3338</strain>
    </source>
</reference>
<evidence type="ECO:0000313" key="3">
    <source>
        <dbReference type="Proteomes" id="UP001597402"/>
    </source>
</evidence>
<dbReference type="Pfam" id="PF11716">
    <property type="entry name" value="MDMPI_N"/>
    <property type="match status" value="1"/>
</dbReference>
<evidence type="ECO:0000313" key="2">
    <source>
        <dbReference type="EMBL" id="MFD2091119.1"/>
    </source>
</evidence>
<keyword evidence="3" id="KW-1185">Reference proteome</keyword>
<dbReference type="InterPro" id="IPR017517">
    <property type="entry name" value="Maleyloyr_isom"/>
</dbReference>
<dbReference type="Gene3D" id="1.20.120.450">
    <property type="entry name" value="dinb family like domain"/>
    <property type="match status" value="1"/>
</dbReference>
<dbReference type="Proteomes" id="UP001597402">
    <property type="component" value="Unassembled WGS sequence"/>
</dbReference>
<gene>
    <name evidence="2" type="ORF">ACFSHS_05975</name>
</gene>
<organism evidence="2 3">
    <name type="scientific">Blastococcus deserti</name>
    <dbReference type="NCBI Taxonomy" id="2259033"/>
    <lineage>
        <taxon>Bacteria</taxon>
        <taxon>Bacillati</taxon>
        <taxon>Actinomycetota</taxon>
        <taxon>Actinomycetes</taxon>
        <taxon>Geodermatophilales</taxon>
        <taxon>Geodermatophilaceae</taxon>
        <taxon>Blastococcus</taxon>
    </lineage>
</organism>
<dbReference type="NCBIfam" id="TIGR03083">
    <property type="entry name" value="maleylpyruvate isomerase family mycothiol-dependent enzyme"/>
    <property type="match status" value="1"/>
</dbReference>
<dbReference type="NCBIfam" id="TIGR03086">
    <property type="entry name" value="TIGR03086 family metal-binding protein"/>
    <property type="match status" value="1"/>
</dbReference>
<name>A0ABW4X7R3_9ACTN</name>
<accession>A0ABW4X7R3</accession>
<dbReference type="InterPro" id="IPR017520">
    <property type="entry name" value="CHP03086"/>
</dbReference>
<dbReference type="EMBL" id="JBHUHP010000004">
    <property type="protein sequence ID" value="MFD2091119.1"/>
    <property type="molecule type" value="Genomic_DNA"/>
</dbReference>
<dbReference type="InterPro" id="IPR024344">
    <property type="entry name" value="MDMPI_metal-binding"/>
</dbReference>
<protein>
    <submittedName>
        <fullName evidence="2">TIGR03086 family metal-binding protein</fullName>
    </submittedName>
</protein>
<evidence type="ECO:0000259" key="1">
    <source>
        <dbReference type="Pfam" id="PF11716"/>
    </source>
</evidence>
<comment type="caution">
    <text evidence="2">The sequence shown here is derived from an EMBL/GenBank/DDBJ whole genome shotgun (WGS) entry which is preliminary data.</text>
</comment>
<dbReference type="SUPFAM" id="SSF109854">
    <property type="entry name" value="DinB/YfiT-like putative metalloenzymes"/>
    <property type="match status" value="1"/>
</dbReference>
<proteinExistence type="predicted"/>
<feature type="domain" description="Mycothiol-dependent maleylpyruvate isomerase metal-binding" evidence="1">
    <location>
        <begin position="11"/>
        <end position="124"/>
    </location>
</feature>
<dbReference type="RefSeq" id="WP_376873042.1">
    <property type="nucleotide sequence ID" value="NZ_JBHUHP010000004.1"/>
</dbReference>